<sequence length="118" mass="13147">MTPAITLQQYTGASLLNARQLNLSMKLVTGEQKPVVLSQHQIMELLNVIESLAMSSQVLFDGSIQPQDKERLVTNNRLYKNLLKATSLATVQERLACCDQAATQSWLMIDDWLTNPAS</sequence>
<dbReference type="RefSeq" id="WP_114450951.1">
    <property type="nucleotide sequence ID" value="NZ_QPJA01000030.1"/>
</dbReference>
<gene>
    <name evidence="1" type="ORF">DFO79_1309</name>
</gene>
<protein>
    <submittedName>
        <fullName evidence="1">Uncharacterized protein</fullName>
    </submittedName>
</protein>
<name>A0A368UMX7_9GAMM</name>
<dbReference type="EMBL" id="QPJA01000030">
    <property type="protein sequence ID" value="RCW27992.1"/>
    <property type="molecule type" value="Genomic_DNA"/>
</dbReference>
<dbReference type="AlphaFoldDB" id="A0A368UMX7"/>
<dbReference type="Proteomes" id="UP000252848">
    <property type="component" value="Unassembled WGS sequence"/>
</dbReference>
<evidence type="ECO:0000313" key="1">
    <source>
        <dbReference type="EMBL" id="RCW27992.1"/>
    </source>
</evidence>
<organism evidence="1 2">
    <name type="scientific">Pseudidiomarina tainanensis</name>
    <dbReference type="NCBI Taxonomy" id="502365"/>
    <lineage>
        <taxon>Bacteria</taxon>
        <taxon>Pseudomonadati</taxon>
        <taxon>Pseudomonadota</taxon>
        <taxon>Gammaproteobacteria</taxon>
        <taxon>Alteromonadales</taxon>
        <taxon>Idiomarinaceae</taxon>
        <taxon>Pseudidiomarina</taxon>
    </lineage>
</organism>
<evidence type="ECO:0000313" key="2">
    <source>
        <dbReference type="Proteomes" id="UP000252848"/>
    </source>
</evidence>
<accession>A0A368UMX7</accession>
<reference evidence="1 2" key="1">
    <citation type="submission" date="2018-07" db="EMBL/GenBank/DDBJ databases">
        <title>Freshwater and sediment microbial communities from various areas in North America, analyzing microbe dynamics in response to fracking.</title>
        <authorList>
            <person name="Lamendella R."/>
        </authorList>
    </citation>
    <scope>NUCLEOTIDE SEQUENCE [LARGE SCALE GENOMIC DNA]</scope>
    <source>
        <strain evidence="1 2">86_o</strain>
    </source>
</reference>
<comment type="caution">
    <text evidence="1">The sequence shown here is derived from an EMBL/GenBank/DDBJ whole genome shotgun (WGS) entry which is preliminary data.</text>
</comment>
<proteinExistence type="predicted"/>